<accession>A0A6M3JJ22</accession>
<dbReference type="EMBL" id="MT142548">
    <property type="protein sequence ID" value="QJA85005.1"/>
    <property type="molecule type" value="Genomic_DNA"/>
</dbReference>
<name>A0A6M3JJ22_9ZZZZ</name>
<dbReference type="AlphaFoldDB" id="A0A6M3JJ22"/>
<evidence type="ECO:0000313" key="1">
    <source>
        <dbReference type="EMBL" id="QJA69923.1"/>
    </source>
</evidence>
<proteinExistence type="predicted"/>
<protein>
    <recommendedName>
        <fullName evidence="3">WLM domain-containing protein</fullName>
    </recommendedName>
</protein>
<sequence length="98" mass="11311">MKRFNSFLAFLRIHVPIRRRVIVRRVKMNDDGSTTLSDSGTIIVCVNKDKPISEQIDILIHEWGHVIEFDKLGVHGKQWGIGMSKAYEAWEVFQQSGE</sequence>
<dbReference type="EMBL" id="MT141748">
    <property type="protein sequence ID" value="QJA69923.1"/>
    <property type="molecule type" value="Genomic_DNA"/>
</dbReference>
<evidence type="ECO:0008006" key="3">
    <source>
        <dbReference type="Google" id="ProtNLM"/>
    </source>
</evidence>
<organism evidence="1">
    <name type="scientific">viral metagenome</name>
    <dbReference type="NCBI Taxonomy" id="1070528"/>
    <lineage>
        <taxon>unclassified sequences</taxon>
        <taxon>metagenomes</taxon>
        <taxon>organismal metagenomes</taxon>
    </lineage>
</organism>
<evidence type="ECO:0000313" key="2">
    <source>
        <dbReference type="EMBL" id="QJA85005.1"/>
    </source>
</evidence>
<gene>
    <name evidence="1" type="ORF">MM415A04165_0004</name>
    <name evidence="2" type="ORF">MM415B02293_0001</name>
</gene>
<reference evidence="1" key="1">
    <citation type="submission" date="2020-03" db="EMBL/GenBank/DDBJ databases">
        <title>The deep terrestrial virosphere.</title>
        <authorList>
            <person name="Holmfeldt K."/>
            <person name="Nilsson E."/>
            <person name="Simone D."/>
            <person name="Lopez-Fernandez M."/>
            <person name="Wu X."/>
            <person name="de Brujin I."/>
            <person name="Lundin D."/>
            <person name="Andersson A."/>
            <person name="Bertilsson S."/>
            <person name="Dopson M."/>
        </authorList>
    </citation>
    <scope>NUCLEOTIDE SEQUENCE</scope>
    <source>
        <strain evidence="1">MM415A04165</strain>
        <strain evidence="2">MM415B02293</strain>
    </source>
</reference>